<evidence type="ECO:0000259" key="10">
    <source>
        <dbReference type="PROSITE" id="PS50894"/>
    </source>
</evidence>
<keyword evidence="4" id="KW-0808">Transferase</keyword>
<dbReference type="Pfam" id="PF01584">
    <property type="entry name" value="CheW"/>
    <property type="match status" value="3"/>
</dbReference>
<dbReference type="Gene3D" id="1.10.287.560">
    <property type="entry name" value="Histidine kinase CheA-like, homodimeric domain"/>
    <property type="match status" value="1"/>
</dbReference>
<dbReference type="EC" id="2.7.13.3" evidence="2"/>
<dbReference type="Gene3D" id="2.30.30.40">
    <property type="entry name" value="SH3 Domains"/>
    <property type="match status" value="1"/>
</dbReference>
<dbReference type="SMART" id="SM00073">
    <property type="entry name" value="HPT"/>
    <property type="match status" value="1"/>
</dbReference>
<dbReference type="CDD" id="cd00088">
    <property type="entry name" value="HPT"/>
    <property type="match status" value="1"/>
</dbReference>
<feature type="domain" description="Histidine kinase" evidence="7">
    <location>
        <begin position="232"/>
        <end position="482"/>
    </location>
</feature>
<dbReference type="InterPro" id="IPR011006">
    <property type="entry name" value="CheY-like_superfamily"/>
</dbReference>
<feature type="region of interest" description="Disordered" evidence="6">
    <location>
        <begin position="207"/>
        <end position="234"/>
    </location>
</feature>
<feature type="domain" description="CheW-like" evidence="9">
    <location>
        <begin position="484"/>
        <end position="653"/>
    </location>
</feature>
<dbReference type="PROSITE" id="PS50110">
    <property type="entry name" value="RESPONSE_REGULATORY"/>
    <property type="match status" value="1"/>
</dbReference>
<dbReference type="CDD" id="cd16916">
    <property type="entry name" value="HATPase_CheA-like"/>
    <property type="match status" value="1"/>
</dbReference>
<dbReference type="InterPro" id="IPR008207">
    <property type="entry name" value="Sig_transdc_His_kin_Hpt_dom"/>
</dbReference>
<reference evidence="11" key="1">
    <citation type="submission" date="2018-06" db="EMBL/GenBank/DDBJ databases">
        <authorList>
            <person name="Zhirakovskaya E."/>
        </authorList>
    </citation>
    <scope>NUCLEOTIDE SEQUENCE</scope>
</reference>
<keyword evidence="3" id="KW-0597">Phosphoprotein</keyword>
<evidence type="ECO:0000259" key="7">
    <source>
        <dbReference type="PROSITE" id="PS50109"/>
    </source>
</evidence>
<organism evidence="11">
    <name type="scientific">hydrothermal vent metagenome</name>
    <dbReference type="NCBI Taxonomy" id="652676"/>
    <lineage>
        <taxon>unclassified sequences</taxon>
        <taxon>metagenomes</taxon>
        <taxon>ecological metagenomes</taxon>
    </lineage>
</organism>
<dbReference type="PROSITE" id="PS50894">
    <property type="entry name" value="HPT"/>
    <property type="match status" value="1"/>
</dbReference>
<dbReference type="InterPro" id="IPR003594">
    <property type="entry name" value="HATPase_dom"/>
</dbReference>
<dbReference type="Gene3D" id="1.20.120.160">
    <property type="entry name" value="HPT domain"/>
    <property type="match status" value="1"/>
</dbReference>
<dbReference type="SMART" id="SM01231">
    <property type="entry name" value="H-kinase_dim"/>
    <property type="match status" value="1"/>
</dbReference>
<dbReference type="PRINTS" id="PR00344">
    <property type="entry name" value="BCTRLSENSOR"/>
</dbReference>
<keyword evidence="5 11" id="KW-0418">Kinase</keyword>
<dbReference type="GO" id="GO:0005737">
    <property type="term" value="C:cytoplasm"/>
    <property type="evidence" value="ECO:0007669"/>
    <property type="project" value="InterPro"/>
</dbReference>
<sequence>MDDLLGEFLTETGESLEVVDSELVRFEREPNNSEILDNVFRLVHTIKGTCGFLGLPRLEMLAHAAETLMGTYRDGAEVTGSGVSTILNSIDRIKMILGELEENGEEPLGDDQDLIDPLLVLAGVKTAQQESEETSQGTNGAESDVHSDEPDLEPEVQEEAAIKDAGPADNDEQSDLLTNDLGGPMGRALKPGEVSLADLDAAFAAAEGPDLSSQVEEKPKATQKKKKSERPAASQTIRVNVQTIETLMNMVSELVLTRNQLLEISRRHEDSEFNAPLQRLSNVTAELQEGVMQTRMQPIGNAWGKLPRIVRDLSLELGRPIDLEMVGAETELDRQVLELIRDPLTHMVRNSADHGIEPPEVRQKMGKPKAGKITVSAFHEGGHIIIDIADDGKGLNTAKLREKALEKGIVSEAELAEMNDVQVNKLIFHAGFSTAEKVTSVSGRGVGMDVVRTNIELIGGSIDLHSVEGQGTSVKIKIPLTLAIIPALIIEAGGERFAIPQLAVTELVRAHPAGPNSIEKIKDAEVLRLREALLPVIRLTNLLKMASRKIPEQTFQEGEPGQEEGQDQGPAQQSEQNKNPGRSAESSFVVVTRVGSQEFGIIVDEVFHTEEIVVKPMSGMLKDVGIFSGNTIMGDGSVILIVDPNGVAQAVGSARSEEKTSEKEEQKEDGQSGEVNSLLLFEAGSTDPKAVPLSLVTRLEEFDIDAVERAGERHLVQYRGRLMPLVYVDKKTAQRSEGRLPMLVFSEGERSMGLVVDRIVDIVSNPLELQVEAGEEGFLGSAIVAGKATEILDVGYYLPKAFSDWFGRKERKSEKQTRILYAEDSQFFRDMIVPVLKGAGFAVTVCEDGIEAYQRVQNEEEFDLVVSDIEMPNMDGFTLARLLKDNEKTRDWPFIALSSFTGPQAEAKARQLDMFAYVAKFDRRGLLDALKKIDAQVDVEIAA</sequence>
<dbReference type="GO" id="GO:0000155">
    <property type="term" value="F:phosphorelay sensor kinase activity"/>
    <property type="evidence" value="ECO:0007669"/>
    <property type="project" value="InterPro"/>
</dbReference>
<evidence type="ECO:0000256" key="4">
    <source>
        <dbReference type="ARBA" id="ARBA00022679"/>
    </source>
</evidence>
<dbReference type="InterPro" id="IPR036061">
    <property type="entry name" value="CheW-like_dom_sf"/>
</dbReference>
<feature type="compositionally biased region" description="Polar residues" evidence="6">
    <location>
        <begin position="126"/>
        <end position="141"/>
    </location>
</feature>
<proteinExistence type="predicted"/>
<evidence type="ECO:0000256" key="6">
    <source>
        <dbReference type="SAM" id="MobiDB-lite"/>
    </source>
</evidence>
<dbReference type="Pfam" id="PF00072">
    <property type="entry name" value="Response_reg"/>
    <property type="match status" value="1"/>
</dbReference>
<feature type="compositionally biased region" description="Polar residues" evidence="6">
    <location>
        <begin position="574"/>
        <end position="584"/>
    </location>
</feature>
<evidence type="ECO:0000256" key="5">
    <source>
        <dbReference type="ARBA" id="ARBA00022777"/>
    </source>
</evidence>
<evidence type="ECO:0000256" key="2">
    <source>
        <dbReference type="ARBA" id="ARBA00012438"/>
    </source>
</evidence>
<dbReference type="Gene3D" id="3.30.565.10">
    <property type="entry name" value="Histidine kinase-like ATPase, C-terminal domain"/>
    <property type="match status" value="1"/>
</dbReference>
<dbReference type="InterPro" id="IPR004358">
    <property type="entry name" value="Sig_transdc_His_kin-like_C"/>
</dbReference>
<dbReference type="SMART" id="SM00260">
    <property type="entry name" value="CheW"/>
    <property type="match status" value="1"/>
</dbReference>
<dbReference type="AlphaFoldDB" id="A0A3B0TMS9"/>
<dbReference type="InterPro" id="IPR036641">
    <property type="entry name" value="HPT_dom_sf"/>
</dbReference>
<dbReference type="PROSITE" id="PS50851">
    <property type="entry name" value="CHEW"/>
    <property type="match status" value="2"/>
</dbReference>
<feature type="region of interest" description="Disordered" evidence="6">
    <location>
        <begin position="126"/>
        <end position="189"/>
    </location>
</feature>
<evidence type="ECO:0000259" key="8">
    <source>
        <dbReference type="PROSITE" id="PS50110"/>
    </source>
</evidence>
<feature type="compositionally biased region" description="Basic and acidic residues" evidence="6">
    <location>
        <begin position="655"/>
        <end position="670"/>
    </location>
</feature>
<accession>A0A3B0TMS9</accession>
<dbReference type="PROSITE" id="PS50109">
    <property type="entry name" value="HIS_KIN"/>
    <property type="match status" value="1"/>
</dbReference>
<dbReference type="InterPro" id="IPR004105">
    <property type="entry name" value="CheA-like_dim"/>
</dbReference>
<dbReference type="SMART" id="SM00387">
    <property type="entry name" value="HATPase_c"/>
    <property type="match status" value="1"/>
</dbReference>
<dbReference type="Pfam" id="PF02518">
    <property type="entry name" value="HATPase_c"/>
    <property type="match status" value="1"/>
</dbReference>
<evidence type="ECO:0000259" key="9">
    <source>
        <dbReference type="PROSITE" id="PS50851"/>
    </source>
</evidence>
<feature type="region of interest" description="Disordered" evidence="6">
    <location>
        <begin position="651"/>
        <end position="672"/>
    </location>
</feature>
<feature type="domain" description="Response regulatory" evidence="8">
    <location>
        <begin position="818"/>
        <end position="935"/>
    </location>
</feature>
<dbReference type="PANTHER" id="PTHR43395">
    <property type="entry name" value="SENSOR HISTIDINE KINASE CHEA"/>
    <property type="match status" value="1"/>
</dbReference>
<dbReference type="Pfam" id="PF02895">
    <property type="entry name" value="H-kinase_dim"/>
    <property type="match status" value="1"/>
</dbReference>
<feature type="domain" description="HPt" evidence="10">
    <location>
        <begin position="1"/>
        <end position="100"/>
    </location>
</feature>
<dbReference type="SUPFAM" id="SSF55874">
    <property type="entry name" value="ATPase domain of HSP90 chaperone/DNA topoisomerase II/histidine kinase"/>
    <property type="match status" value="1"/>
</dbReference>
<feature type="region of interest" description="Disordered" evidence="6">
    <location>
        <begin position="555"/>
        <end position="584"/>
    </location>
</feature>
<dbReference type="InterPro" id="IPR002545">
    <property type="entry name" value="CheW-lke_dom"/>
</dbReference>
<dbReference type="InterPro" id="IPR037006">
    <property type="entry name" value="CheA-like_homodim_sf"/>
</dbReference>
<dbReference type="InterPro" id="IPR051315">
    <property type="entry name" value="Bact_Chemotaxis_CheA"/>
</dbReference>
<dbReference type="Gene3D" id="3.40.50.2300">
    <property type="match status" value="1"/>
</dbReference>
<dbReference type="GO" id="GO:0006935">
    <property type="term" value="P:chemotaxis"/>
    <property type="evidence" value="ECO:0007669"/>
    <property type="project" value="InterPro"/>
</dbReference>
<dbReference type="InterPro" id="IPR005467">
    <property type="entry name" value="His_kinase_dom"/>
</dbReference>
<dbReference type="InterPro" id="IPR036097">
    <property type="entry name" value="HisK_dim/P_sf"/>
</dbReference>
<comment type="catalytic activity">
    <reaction evidence="1">
        <text>ATP + protein L-histidine = ADP + protein N-phospho-L-histidine.</text>
        <dbReference type="EC" id="2.7.13.3"/>
    </reaction>
</comment>
<dbReference type="SUPFAM" id="SSF47226">
    <property type="entry name" value="Histidine-containing phosphotransfer domain, HPT domain"/>
    <property type="match status" value="1"/>
</dbReference>
<dbReference type="SMART" id="SM00448">
    <property type="entry name" value="REC"/>
    <property type="match status" value="1"/>
</dbReference>
<dbReference type="Pfam" id="PF01627">
    <property type="entry name" value="Hpt"/>
    <property type="match status" value="1"/>
</dbReference>
<dbReference type="EMBL" id="UOEO01000126">
    <property type="protein sequence ID" value="VAW19975.1"/>
    <property type="molecule type" value="Genomic_DNA"/>
</dbReference>
<gene>
    <name evidence="11" type="ORF">MNBD_ALPHA12-1139</name>
</gene>
<evidence type="ECO:0000256" key="1">
    <source>
        <dbReference type="ARBA" id="ARBA00000085"/>
    </source>
</evidence>
<dbReference type="SUPFAM" id="SSF47384">
    <property type="entry name" value="Homodimeric domain of signal transducing histidine kinase"/>
    <property type="match status" value="1"/>
</dbReference>
<name>A0A3B0TMS9_9ZZZZ</name>
<dbReference type="InterPro" id="IPR036890">
    <property type="entry name" value="HATPase_C_sf"/>
</dbReference>
<evidence type="ECO:0000313" key="11">
    <source>
        <dbReference type="EMBL" id="VAW19975.1"/>
    </source>
</evidence>
<dbReference type="SUPFAM" id="SSF52172">
    <property type="entry name" value="CheY-like"/>
    <property type="match status" value="1"/>
</dbReference>
<dbReference type="InterPro" id="IPR001789">
    <property type="entry name" value="Sig_transdc_resp-reg_receiver"/>
</dbReference>
<dbReference type="SUPFAM" id="SSF50341">
    <property type="entry name" value="CheW-like"/>
    <property type="match status" value="2"/>
</dbReference>
<dbReference type="PANTHER" id="PTHR43395:SF1">
    <property type="entry name" value="CHEMOTAXIS PROTEIN CHEA"/>
    <property type="match status" value="1"/>
</dbReference>
<protein>
    <recommendedName>
        <fullName evidence="2">histidine kinase</fullName>
        <ecNumber evidence="2">2.7.13.3</ecNumber>
    </recommendedName>
</protein>
<evidence type="ECO:0000256" key="3">
    <source>
        <dbReference type="ARBA" id="ARBA00022553"/>
    </source>
</evidence>
<dbReference type="FunFam" id="3.30.565.10:FF:000016">
    <property type="entry name" value="Chemotaxis protein CheA, putative"/>
    <property type="match status" value="1"/>
</dbReference>
<feature type="domain" description="CheW-like" evidence="9">
    <location>
        <begin position="675"/>
        <end position="803"/>
    </location>
</feature>